<evidence type="ECO:0000256" key="1">
    <source>
        <dbReference type="ARBA" id="ARBA00010139"/>
    </source>
</evidence>
<gene>
    <name evidence="5" type="ORF">FB381_1922</name>
</gene>
<dbReference type="InterPro" id="IPR036188">
    <property type="entry name" value="FAD/NAD-bd_sf"/>
</dbReference>
<dbReference type="AlphaFoldDB" id="A0A543A604"/>
<proteinExistence type="inferred from homology"/>
<dbReference type="GO" id="GO:0004499">
    <property type="term" value="F:N,N-dimethylaniline monooxygenase activity"/>
    <property type="evidence" value="ECO:0007669"/>
    <property type="project" value="InterPro"/>
</dbReference>
<keyword evidence="3" id="KW-0274">FAD</keyword>
<dbReference type="PANTHER" id="PTHR42877">
    <property type="entry name" value="L-ORNITHINE N(5)-MONOOXYGENASE-RELATED"/>
    <property type="match status" value="1"/>
</dbReference>
<comment type="caution">
    <text evidence="5">The sequence shown here is derived from an EMBL/GenBank/DDBJ whole genome shotgun (WGS) entry which is preliminary data.</text>
</comment>
<organism evidence="5 6">
    <name type="scientific">Nocardioides albertanoniae</name>
    <dbReference type="NCBI Taxonomy" id="1175486"/>
    <lineage>
        <taxon>Bacteria</taxon>
        <taxon>Bacillati</taxon>
        <taxon>Actinomycetota</taxon>
        <taxon>Actinomycetes</taxon>
        <taxon>Propionibacteriales</taxon>
        <taxon>Nocardioidaceae</taxon>
        <taxon>Nocardioides</taxon>
    </lineage>
</organism>
<keyword evidence="2" id="KW-0285">Flavoprotein</keyword>
<evidence type="ECO:0000256" key="2">
    <source>
        <dbReference type="ARBA" id="ARBA00022630"/>
    </source>
</evidence>
<dbReference type="GO" id="GO:0050660">
    <property type="term" value="F:flavin adenine dinucleotide binding"/>
    <property type="evidence" value="ECO:0007669"/>
    <property type="project" value="InterPro"/>
</dbReference>
<keyword evidence="4" id="KW-0560">Oxidoreductase</keyword>
<dbReference type="Gene3D" id="3.50.50.60">
    <property type="entry name" value="FAD/NAD(P)-binding domain"/>
    <property type="match status" value="2"/>
</dbReference>
<dbReference type="SUPFAM" id="SSF51905">
    <property type="entry name" value="FAD/NAD(P)-binding domain"/>
    <property type="match status" value="2"/>
</dbReference>
<evidence type="ECO:0000313" key="6">
    <source>
        <dbReference type="Proteomes" id="UP000320209"/>
    </source>
</evidence>
<reference evidence="5 6" key="1">
    <citation type="submission" date="2019-06" db="EMBL/GenBank/DDBJ databases">
        <title>Sequencing the genomes of 1000 actinobacteria strains.</title>
        <authorList>
            <person name="Klenk H.-P."/>
        </authorList>
    </citation>
    <scope>NUCLEOTIDE SEQUENCE [LARGE SCALE GENOMIC DNA]</scope>
    <source>
        <strain evidence="5 6">DSM 25218</strain>
    </source>
</reference>
<sequence>MASSVDNGTSVTIIGSGFGGIGMAVRLKERGFEDITIFEKAGDVGGVWRDNSYPGAACDVPSHLYSFSFAPKHDWSRRFAPQAEILGYLQKTAERFDVLRHVRLNTEVEGASFDHDMGRWTVRLVDGTTHTSDVLITAVGQLSRPALPRISGIDSFEGEIFHSATWNHDFDLAGKKVAVVGTGASAIQFVPHVQKQVSSLTLFQRGPAHVLPKPDYAYAEFVSAALAKVPGLHALSRWVTYWQLEPRAAAFTRFPKLMEILQRRFEKSLHAQVEDPVKRALLTPTDLIGCKRVLLSNDYYPAVVQDNVSIVNDGIVEVRPEGVVTEDGTLHEVDAIILGTGFQATDFLAPMHITGRDGLDLNEVWRDGAEAHLGISVAGFPNLFLLYGPNTNLSHSSIVFMLESQINYILQGVKKVAGAAVRSVEVRSGVQDEFNVGIQTRIGATVWDRDCRSWYKTAAGKNTTNWPGATFTYRLKTRRPDWSDFRIEPADELARPQGV</sequence>
<keyword evidence="6" id="KW-1185">Reference proteome</keyword>
<dbReference type="Proteomes" id="UP000320209">
    <property type="component" value="Unassembled WGS sequence"/>
</dbReference>
<dbReference type="EMBL" id="VFOV01000001">
    <property type="protein sequence ID" value="TQL68033.1"/>
    <property type="molecule type" value="Genomic_DNA"/>
</dbReference>
<dbReference type="OrthoDB" id="5168853at2"/>
<comment type="similarity">
    <text evidence="1">Belongs to the FAD-binding monooxygenase family.</text>
</comment>
<protein>
    <submittedName>
        <fullName evidence="5">Cation diffusion facilitator CzcD-associated flavoprotein CzcO</fullName>
    </submittedName>
</protein>
<dbReference type="PANTHER" id="PTHR42877:SF4">
    <property type="entry name" value="FAD_NAD(P)-BINDING DOMAIN-CONTAINING PROTEIN-RELATED"/>
    <property type="match status" value="1"/>
</dbReference>
<evidence type="ECO:0000313" key="5">
    <source>
        <dbReference type="EMBL" id="TQL68033.1"/>
    </source>
</evidence>
<dbReference type="InterPro" id="IPR020946">
    <property type="entry name" value="Flavin_mOase-like"/>
</dbReference>
<evidence type="ECO:0000256" key="3">
    <source>
        <dbReference type="ARBA" id="ARBA00022827"/>
    </source>
</evidence>
<name>A0A543A604_9ACTN</name>
<dbReference type="InterPro" id="IPR051209">
    <property type="entry name" value="FAD-bind_Monooxygenase_sf"/>
</dbReference>
<dbReference type="GO" id="GO:0050661">
    <property type="term" value="F:NADP binding"/>
    <property type="evidence" value="ECO:0007669"/>
    <property type="project" value="InterPro"/>
</dbReference>
<dbReference type="RefSeq" id="WP_141780071.1">
    <property type="nucleotide sequence ID" value="NZ_VFOV01000001.1"/>
</dbReference>
<accession>A0A543A604</accession>
<evidence type="ECO:0000256" key="4">
    <source>
        <dbReference type="ARBA" id="ARBA00023002"/>
    </source>
</evidence>
<dbReference type="Pfam" id="PF00743">
    <property type="entry name" value="FMO-like"/>
    <property type="match status" value="1"/>
</dbReference>